<dbReference type="CDD" id="cd01439">
    <property type="entry name" value="TCCD_inducible_PARP_like"/>
    <property type="match status" value="1"/>
</dbReference>
<feature type="region of interest" description="Disordered" evidence="8">
    <location>
        <begin position="916"/>
        <end position="935"/>
    </location>
</feature>
<dbReference type="PROSITE" id="PS51154">
    <property type="entry name" value="MACRO"/>
    <property type="match status" value="2"/>
</dbReference>
<evidence type="ECO:0000256" key="3">
    <source>
        <dbReference type="ARBA" id="ARBA00022679"/>
    </source>
</evidence>
<dbReference type="SUPFAM" id="SSF52949">
    <property type="entry name" value="Macro domain-like"/>
    <property type="match status" value="2"/>
</dbReference>
<evidence type="ECO:0000313" key="11">
    <source>
        <dbReference type="EMBL" id="KAA0722939.1"/>
    </source>
</evidence>
<evidence type="ECO:0000256" key="7">
    <source>
        <dbReference type="RuleBase" id="RU362114"/>
    </source>
</evidence>
<accession>A0A5A9PPI9</accession>
<gene>
    <name evidence="11" type="ORF">E1301_Tti015611</name>
</gene>
<keyword evidence="12" id="KW-1185">Reference proteome</keyword>
<reference evidence="11 12" key="1">
    <citation type="journal article" date="2019" name="Mol. Ecol. Resour.">
        <title>Chromosome-level genome assembly of Triplophysa tibetana, a fish adapted to the harsh high-altitude environment of the Tibetan Plateau.</title>
        <authorList>
            <person name="Yang X."/>
            <person name="Liu H."/>
            <person name="Ma Z."/>
            <person name="Zou Y."/>
            <person name="Zou M."/>
            <person name="Mao Y."/>
            <person name="Li X."/>
            <person name="Wang H."/>
            <person name="Chen T."/>
            <person name="Wang W."/>
            <person name="Yang R."/>
        </authorList>
    </citation>
    <scope>NUCLEOTIDE SEQUENCE [LARGE SCALE GENOMIC DNA]</scope>
    <source>
        <strain evidence="11">TTIB1903HZAU</strain>
        <tissue evidence="11">Muscle</tissue>
    </source>
</reference>
<dbReference type="Gene3D" id="3.90.228.10">
    <property type="match status" value="1"/>
</dbReference>
<dbReference type="InterPro" id="IPR052056">
    <property type="entry name" value="Mono-ARTD/PARP"/>
</dbReference>
<dbReference type="GO" id="GO:0010629">
    <property type="term" value="P:negative regulation of gene expression"/>
    <property type="evidence" value="ECO:0007669"/>
    <property type="project" value="TreeGrafter"/>
</dbReference>
<evidence type="ECO:0000259" key="10">
    <source>
        <dbReference type="PROSITE" id="PS51154"/>
    </source>
</evidence>
<dbReference type="InterPro" id="IPR012677">
    <property type="entry name" value="Nucleotide-bd_a/b_plait_sf"/>
</dbReference>
<dbReference type="FunFam" id="3.90.228.10:FF:000008">
    <property type="entry name" value="Poly [ADP-ribose] polymerase"/>
    <property type="match status" value="1"/>
</dbReference>
<evidence type="ECO:0000256" key="5">
    <source>
        <dbReference type="ARBA" id="ARBA00023242"/>
    </source>
</evidence>
<dbReference type="Pfam" id="PF00644">
    <property type="entry name" value="PARP"/>
    <property type="match status" value="1"/>
</dbReference>
<dbReference type="GO" id="GO:0070212">
    <property type="term" value="P:protein poly-ADP-ribosylation"/>
    <property type="evidence" value="ECO:0007669"/>
    <property type="project" value="TreeGrafter"/>
</dbReference>
<feature type="region of interest" description="Disordered" evidence="8">
    <location>
        <begin position="557"/>
        <end position="578"/>
    </location>
</feature>
<dbReference type="PANTHER" id="PTHR14453:SF107">
    <property type="entry name" value="POLY [ADP-RIBOSE] POLYMERASE"/>
    <property type="match status" value="1"/>
</dbReference>
<comment type="caution">
    <text evidence="11">The sequence shown here is derived from an EMBL/GenBank/DDBJ whole genome shotgun (WGS) entry which is preliminary data.</text>
</comment>
<dbReference type="GO" id="GO:0005737">
    <property type="term" value="C:cytoplasm"/>
    <property type="evidence" value="ECO:0007669"/>
    <property type="project" value="TreeGrafter"/>
</dbReference>
<dbReference type="Proteomes" id="UP000324632">
    <property type="component" value="Chromosome 3"/>
</dbReference>
<dbReference type="EC" id="2.4.2.-" evidence="7"/>
<keyword evidence="5" id="KW-0539">Nucleus</keyword>
<dbReference type="Gene3D" id="3.30.70.330">
    <property type="match status" value="1"/>
</dbReference>
<sequence>MERYKHAVFFEANHSLDIAQIQKYFQIKRKSGGGDCEILKLGVNTYKISFRDKEAQKRVLAQKDHVIHLQGQEELYISLRSDDIAERDKQTKASDQQTCASAKHMEKVFNVDRYLLRYLNECKNATSDLNQRLSKLSSSFHICMDSEKLVVVTEQQDKDSCPPKKWHLAVEEVLTDIQNHYILHFEVETDRLEILQENSFLLNENLKKYHEETLAVVVGKRENVEKITKFIDTLQAKKQDHRKCHISEKQLALVKEQFEQSRKSSFSNIEISQEKPGTVILKGPEKEVDAGEKELLNLVKVIEEKRIPLHHSIITFLESSGGIQLFQKRFQQSLRSPVMLEIAGLDLLLLSLTDGALTEAAAAVKRDMCFESLCLENTEKQSPGFITLKDNLNAAVQQANLGGVKVDVAFKESSNSTSPSINVEIVGYTHEVCRLKDILLEYKTNNENIHQSLPLPLPEMAEKFSDILSFVGLKSSTVKMDPTCSPSPCVQLTGPRWEVEGLKKNIETSLKGLVSKLYEVNGPGVQHFFHGDGSETLKLAKKSYGVQIIPVQRTQKSVQVPRNASTSSSQYSLPVVPRPDYGPKPMEVDYLDKDLHIQVVIGGLEEQQADVFVAPMINTKLTSTMIGSCLLEKGGQQFQTNFNNAKGQSTLTPGDVLEVDGTLTLGCSKVFFIECVPKSGEALHSGLARVLTLCEQQSCGSVALPIIGPGLALSIPVNDAVNILTREITIFFSGFTALFSSLTTDLDEIVTAESGTQVHLVLGDITNETTDVILNTTDFTTADFQTAQVQSGEIFKTQPGGFPCKQIMHVCGQKSASLIETLAKEIVVHCERDHYQSVAIPAICAGKGCMDPKEVAKSILQGVKNGIQGANLRYLKTVRIVLLKINVFLAFKEMAKQILGINTQLSVLGPLAPTRVTTRGRSSTTGGRDATTTRASRSLSLPIRNNNNLLLSLPAALAKAEFLVIGHTFDDVSNACTALKWEYENQCSSQSIASEDIKCLSADEINQLNSKVKSLHLHMQETSSGVYEVMGQKDGVNEVAGLIQGALRRQLRQLDQENLYGQVTWCILGQRGLWQKLSKDMNYKLEKGDVKDGIMDAQGVKWTVDLKNMVAKASGTRKKTKLKRLENHSDYSLPIYWDKMTPDEPVKVVNLDQSSTEYQKVKADFRKTVKQTVLKIERIQNVHLRRSYEVRTKEQENRNGPDGAEEKILYHGTTEEASKAIMDTNFNRRYAGQNATVYGVGTYFAVSASYSANPLYSIPKSDGTQLMFVARVLTGRYTQGQGTMKAPPNNFDSVVDKTQDPTIFVVFHDCQAYPDYLITFK</sequence>
<keyword evidence="4 7" id="KW-0520">NAD</keyword>
<dbReference type="Gene3D" id="3.40.220.10">
    <property type="entry name" value="Leucine Aminopeptidase, subunit E, domain 1"/>
    <property type="match status" value="2"/>
</dbReference>
<name>A0A5A9PPI9_9TELE</name>
<comment type="similarity">
    <text evidence="6">Belongs to the ARTD/PARP family.</text>
</comment>
<dbReference type="InterPro" id="IPR057051">
    <property type="entry name" value="PARP14_RPM_1"/>
</dbReference>
<evidence type="ECO:0000256" key="2">
    <source>
        <dbReference type="ARBA" id="ARBA00022676"/>
    </source>
</evidence>
<dbReference type="InterPro" id="IPR043472">
    <property type="entry name" value="Macro_dom-like"/>
</dbReference>
<keyword evidence="3 7" id="KW-0808">Transferase</keyword>
<feature type="compositionally biased region" description="Polar residues" evidence="8">
    <location>
        <begin position="557"/>
        <end position="572"/>
    </location>
</feature>
<evidence type="ECO:0000256" key="1">
    <source>
        <dbReference type="ARBA" id="ARBA00004123"/>
    </source>
</evidence>
<dbReference type="GO" id="GO:0003950">
    <property type="term" value="F:NAD+ poly-ADP-ribosyltransferase activity"/>
    <property type="evidence" value="ECO:0007669"/>
    <property type="project" value="UniProtKB-UniRule"/>
</dbReference>
<feature type="domain" description="PARP catalytic" evidence="9">
    <location>
        <begin position="1133"/>
        <end position="1321"/>
    </location>
</feature>
<dbReference type="PANTHER" id="PTHR14453">
    <property type="entry name" value="PARP/ZINC FINGER CCCH TYPE DOMAIN CONTAINING PROTEIN"/>
    <property type="match status" value="1"/>
</dbReference>
<feature type="domain" description="Macro" evidence="10">
    <location>
        <begin position="584"/>
        <end position="743"/>
    </location>
</feature>
<proteinExistence type="inferred from homology"/>
<organism evidence="11 12">
    <name type="scientific">Triplophysa tibetana</name>
    <dbReference type="NCBI Taxonomy" id="1572043"/>
    <lineage>
        <taxon>Eukaryota</taxon>
        <taxon>Metazoa</taxon>
        <taxon>Chordata</taxon>
        <taxon>Craniata</taxon>
        <taxon>Vertebrata</taxon>
        <taxon>Euteleostomi</taxon>
        <taxon>Actinopterygii</taxon>
        <taxon>Neopterygii</taxon>
        <taxon>Teleostei</taxon>
        <taxon>Ostariophysi</taxon>
        <taxon>Cypriniformes</taxon>
        <taxon>Nemacheilidae</taxon>
        <taxon>Triplophysa</taxon>
    </lineage>
</organism>
<dbReference type="GO" id="GO:0003714">
    <property type="term" value="F:transcription corepressor activity"/>
    <property type="evidence" value="ECO:0007669"/>
    <property type="project" value="TreeGrafter"/>
</dbReference>
<keyword evidence="2 7" id="KW-0328">Glycosyltransferase</keyword>
<evidence type="ECO:0000256" key="8">
    <source>
        <dbReference type="SAM" id="MobiDB-lite"/>
    </source>
</evidence>
<dbReference type="EMBL" id="SOYY01000003">
    <property type="protein sequence ID" value="KAA0722939.1"/>
    <property type="molecule type" value="Genomic_DNA"/>
</dbReference>
<dbReference type="InterPro" id="IPR002589">
    <property type="entry name" value="Macro_dom"/>
</dbReference>
<dbReference type="InterPro" id="IPR012317">
    <property type="entry name" value="Poly(ADP-ribose)pol_cat_dom"/>
</dbReference>
<comment type="subcellular location">
    <subcellularLocation>
        <location evidence="1">Nucleus</location>
    </subcellularLocation>
</comment>
<protein>
    <recommendedName>
        <fullName evidence="7">Poly [ADP-ribose] polymerase</fullName>
        <shortName evidence="7">PARP</shortName>
        <ecNumber evidence="7">2.4.2.-</ecNumber>
    </recommendedName>
</protein>
<dbReference type="Pfam" id="PF01661">
    <property type="entry name" value="Macro"/>
    <property type="match status" value="1"/>
</dbReference>
<evidence type="ECO:0000256" key="4">
    <source>
        <dbReference type="ARBA" id="ARBA00023027"/>
    </source>
</evidence>
<dbReference type="SUPFAM" id="SSF56399">
    <property type="entry name" value="ADP-ribosylation"/>
    <property type="match status" value="1"/>
</dbReference>
<dbReference type="GO" id="GO:0005634">
    <property type="term" value="C:nucleus"/>
    <property type="evidence" value="ECO:0007669"/>
    <property type="project" value="UniProtKB-SubCell"/>
</dbReference>
<dbReference type="PROSITE" id="PS51059">
    <property type="entry name" value="PARP_CATALYTIC"/>
    <property type="match status" value="1"/>
</dbReference>
<evidence type="ECO:0000256" key="6">
    <source>
        <dbReference type="ARBA" id="ARBA00024347"/>
    </source>
</evidence>
<dbReference type="Pfam" id="PF23222">
    <property type="entry name" value="RRM_PARP14_1"/>
    <property type="match status" value="1"/>
</dbReference>
<dbReference type="GO" id="GO:1990404">
    <property type="term" value="F:NAD+-protein mono-ADP-ribosyltransferase activity"/>
    <property type="evidence" value="ECO:0007669"/>
    <property type="project" value="TreeGrafter"/>
</dbReference>
<evidence type="ECO:0000259" key="9">
    <source>
        <dbReference type="PROSITE" id="PS51059"/>
    </source>
</evidence>
<feature type="domain" description="Macro" evidence="10">
    <location>
        <begin position="745"/>
        <end position="899"/>
    </location>
</feature>
<evidence type="ECO:0000313" key="12">
    <source>
        <dbReference type="Proteomes" id="UP000324632"/>
    </source>
</evidence>